<evidence type="ECO:0000256" key="2">
    <source>
        <dbReference type="ARBA" id="ARBA00022487"/>
    </source>
</evidence>
<name>A0A4Q7NGQ9_9BURK</name>
<keyword evidence="4 8" id="KW-0732">Signal</keyword>
<keyword evidence="3" id="KW-0479">Metal-binding</keyword>
<gene>
    <name evidence="9" type="ORF">EV675_0153</name>
</gene>
<evidence type="ECO:0000256" key="7">
    <source>
        <dbReference type="ARBA" id="ARBA00023157"/>
    </source>
</evidence>
<evidence type="ECO:0000313" key="10">
    <source>
        <dbReference type="Proteomes" id="UP000292445"/>
    </source>
</evidence>
<keyword evidence="10" id="KW-1185">Reference proteome</keyword>
<dbReference type="OrthoDB" id="7062032at2"/>
<evidence type="ECO:0000256" key="6">
    <source>
        <dbReference type="ARBA" id="ARBA00022837"/>
    </source>
</evidence>
<protein>
    <submittedName>
        <fullName evidence="9">Feruloyl esterase</fullName>
    </submittedName>
</protein>
<dbReference type="SUPFAM" id="SSF53474">
    <property type="entry name" value="alpha/beta-Hydrolases"/>
    <property type="match status" value="1"/>
</dbReference>
<reference evidence="9 10" key="1">
    <citation type="submission" date="2019-02" db="EMBL/GenBank/DDBJ databases">
        <title>Genomic Encyclopedia of Type Strains, Phase IV (KMG-IV): sequencing the most valuable type-strain genomes for metagenomic binning, comparative biology and taxonomic classification.</title>
        <authorList>
            <person name="Goeker M."/>
        </authorList>
    </citation>
    <scope>NUCLEOTIDE SEQUENCE [LARGE SCALE GENOMIC DNA]</scope>
    <source>
        <strain evidence="9 10">K24</strain>
    </source>
</reference>
<comment type="caution">
    <text evidence="9">The sequence shown here is derived from an EMBL/GenBank/DDBJ whole genome shotgun (WGS) entry which is preliminary data.</text>
</comment>
<keyword evidence="6" id="KW-0106">Calcium</keyword>
<feature type="signal peptide" evidence="8">
    <location>
        <begin position="1"/>
        <end position="24"/>
    </location>
</feature>
<proteinExistence type="inferred from homology"/>
<evidence type="ECO:0000256" key="3">
    <source>
        <dbReference type="ARBA" id="ARBA00022723"/>
    </source>
</evidence>
<dbReference type="InterPro" id="IPR029058">
    <property type="entry name" value="AB_hydrolase_fold"/>
</dbReference>
<dbReference type="PROSITE" id="PS51257">
    <property type="entry name" value="PROKAR_LIPOPROTEIN"/>
    <property type="match status" value="1"/>
</dbReference>
<feature type="chain" id="PRO_5020683000" evidence="8">
    <location>
        <begin position="25"/>
        <end position="545"/>
    </location>
</feature>
<dbReference type="EMBL" id="SGXC01000001">
    <property type="protein sequence ID" value="RZS84151.1"/>
    <property type="molecule type" value="Genomic_DNA"/>
</dbReference>
<dbReference type="GO" id="GO:0052689">
    <property type="term" value="F:carboxylic ester hydrolase activity"/>
    <property type="evidence" value="ECO:0007669"/>
    <property type="project" value="UniProtKB-KW"/>
</dbReference>
<evidence type="ECO:0000256" key="1">
    <source>
        <dbReference type="ARBA" id="ARBA00006249"/>
    </source>
</evidence>
<dbReference type="PANTHER" id="PTHR33938:SF15">
    <property type="entry name" value="FERULOYL ESTERASE B-RELATED"/>
    <property type="match status" value="1"/>
</dbReference>
<comment type="similarity">
    <text evidence="1">Belongs to the tannase family.</text>
</comment>
<keyword evidence="5" id="KW-0378">Hydrolase</keyword>
<dbReference type="Proteomes" id="UP000292445">
    <property type="component" value="Unassembled WGS sequence"/>
</dbReference>
<dbReference type="InterPro" id="IPR011118">
    <property type="entry name" value="Tannase/feruloyl_esterase"/>
</dbReference>
<evidence type="ECO:0000256" key="5">
    <source>
        <dbReference type="ARBA" id="ARBA00022801"/>
    </source>
</evidence>
<dbReference type="Pfam" id="PF07519">
    <property type="entry name" value="Tannase"/>
    <property type="match status" value="1"/>
</dbReference>
<keyword evidence="7" id="KW-1015">Disulfide bond</keyword>
<dbReference type="PANTHER" id="PTHR33938">
    <property type="entry name" value="FERULOYL ESTERASE B-RELATED"/>
    <property type="match status" value="1"/>
</dbReference>
<sequence>MFKEQLVRVLAISALLGLMGMAGCGGDGSAPAAAPAETFAAATSCESLRSLRLQNVEVTAAQAVPAGTYQPAGSTAAFGNLPAFCRVTASLAPVPGSRIGVELWLPATSWNGRYQQLGQNGWGTAFSSYWSSMAPHLRNGYAIAITDGGHAATAVTDATWAIGFPERIVDFAYRATHETAVASKAIIKGFYGKSAVYSYFNGASTGGRDGLMSAQKFPTDFNGVLAGSALINWTRVATQKLYASQQLLKAGIQGAAGASLLDLARKTAIAACDAADGTSDGILRDPRSCRWDPHALLCHAGQDPSSCLTSLQADALTTVLSPLRDPVTLEYLYPGYLHGFENDWTGFGYVNGTPAHAATVYKIALGKPDWDASTFDVHSDLPQVEATLGFMNADQQADLSAFRQAGGKLIQYHGWQDAVTMPERIVQYYEEVRNRTTGGDLAAEQSFYRLFMMSGVGHGGAGEGAWHFGAIAQQAVAGDAEHDAVLALRNWVEKGTAPEKFVATKFQDGDVTKPVMLQRLMCPYPRQAVYRGSGETQSADSFYCG</sequence>
<keyword evidence="2" id="KW-0719">Serine esterase</keyword>
<evidence type="ECO:0000313" key="9">
    <source>
        <dbReference type="EMBL" id="RZS84151.1"/>
    </source>
</evidence>
<dbReference type="GO" id="GO:0046872">
    <property type="term" value="F:metal ion binding"/>
    <property type="evidence" value="ECO:0007669"/>
    <property type="project" value="UniProtKB-KW"/>
</dbReference>
<dbReference type="AlphaFoldDB" id="A0A4Q7NGQ9"/>
<evidence type="ECO:0000256" key="8">
    <source>
        <dbReference type="SAM" id="SignalP"/>
    </source>
</evidence>
<accession>A0A4Q7NGQ9</accession>
<evidence type="ECO:0000256" key="4">
    <source>
        <dbReference type="ARBA" id="ARBA00022729"/>
    </source>
</evidence>
<dbReference type="RefSeq" id="WP_130355544.1">
    <property type="nucleotide sequence ID" value="NZ_SGXC01000001.1"/>
</dbReference>
<organism evidence="9 10">
    <name type="scientific">Pigmentiphaga kullae</name>
    <dbReference type="NCBI Taxonomy" id="151784"/>
    <lineage>
        <taxon>Bacteria</taxon>
        <taxon>Pseudomonadati</taxon>
        <taxon>Pseudomonadota</taxon>
        <taxon>Betaproteobacteria</taxon>
        <taxon>Burkholderiales</taxon>
        <taxon>Alcaligenaceae</taxon>
        <taxon>Pigmentiphaga</taxon>
    </lineage>
</organism>